<keyword evidence="3" id="KW-1185">Reference proteome</keyword>
<dbReference type="HOGENOM" id="CLU_069231_0_0_1"/>
<dbReference type="Gene3D" id="3.30.710.10">
    <property type="entry name" value="Potassium Channel Kv1.1, Chain A"/>
    <property type="match status" value="1"/>
</dbReference>
<gene>
    <name evidence="2" type="primary">Dper\GL22841</name>
    <name evidence="2" type="ORF">Dper_GL22841</name>
</gene>
<dbReference type="KEGG" id="dpe:6598977"/>
<dbReference type="CDD" id="cd18186">
    <property type="entry name" value="BTB_POZ_ZBTB_KLHL-like"/>
    <property type="match status" value="1"/>
</dbReference>
<dbReference type="InterPro" id="IPR000210">
    <property type="entry name" value="BTB/POZ_dom"/>
</dbReference>
<dbReference type="OrthoDB" id="7963723at2759"/>
<accession>B4GZN6</accession>
<dbReference type="SMART" id="SM00225">
    <property type="entry name" value="BTB"/>
    <property type="match status" value="1"/>
</dbReference>
<dbReference type="PhylomeDB" id="B4GZN6"/>
<dbReference type="PANTHER" id="PTHR45774">
    <property type="entry name" value="BTB/POZ DOMAIN-CONTAINING"/>
    <property type="match status" value="1"/>
</dbReference>
<organism evidence="3">
    <name type="scientific">Drosophila persimilis</name>
    <name type="common">Fruit fly</name>
    <dbReference type="NCBI Taxonomy" id="7234"/>
    <lineage>
        <taxon>Eukaryota</taxon>
        <taxon>Metazoa</taxon>
        <taxon>Ecdysozoa</taxon>
        <taxon>Arthropoda</taxon>
        <taxon>Hexapoda</taxon>
        <taxon>Insecta</taxon>
        <taxon>Pterygota</taxon>
        <taxon>Neoptera</taxon>
        <taxon>Endopterygota</taxon>
        <taxon>Diptera</taxon>
        <taxon>Brachycera</taxon>
        <taxon>Muscomorpha</taxon>
        <taxon>Ephydroidea</taxon>
        <taxon>Drosophilidae</taxon>
        <taxon>Drosophila</taxon>
        <taxon>Sophophora</taxon>
    </lineage>
</organism>
<evidence type="ECO:0000313" key="2">
    <source>
        <dbReference type="EMBL" id="EDW29463.1"/>
    </source>
</evidence>
<evidence type="ECO:0000259" key="1">
    <source>
        <dbReference type="PROSITE" id="PS50097"/>
    </source>
</evidence>
<dbReference type="Pfam" id="PF00651">
    <property type="entry name" value="BTB"/>
    <property type="match status" value="1"/>
</dbReference>
<name>B4GZN6_DROPE</name>
<feature type="domain" description="BTB" evidence="1">
    <location>
        <begin position="19"/>
        <end position="79"/>
    </location>
</feature>
<protein>
    <submittedName>
        <fullName evidence="2">GL22841</fullName>
    </submittedName>
</protein>
<dbReference type="PROSITE" id="PS50097">
    <property type="entry name" value="BTB"/>
    <property type="match status" value="1"/>
</dbReference>
<dbReference type="AlphaFoldDB" id="B4GZN6"/>
<reference evidence="2 3" key="1">
    <citation type="journal article" date="2007" name="Nature">
        <title>Evolution of genes and genomes on the Drosophila phylogeny.</title>
        <authorList>
            <consortium name="Drosophila 12 Genomes Consortium"/>
            <person name="Clark A.G."/>
            <person name="Eisen M.B."/>
            <person name="Smith D.R."/>
            <person name="Bergman C.M."/>
            <person name="Oliver B."/>
            <person name="Markow T.A."/>
            <person name="Kaufman T.C."/>
            <person name="Kellis M."/>
            <person name="Gelbart W."/>
            <person name="Iyer V.N."/>
            <person name="Pollard D.A."/>
            <person name="Sackton T.B."/>
            <person name="Larracuente A.M."/>
            <person name="Singh N.D."/>
            <person name="Abad J.P."/>
            <person name="Abt D.N."/>
            <person name="Adryan B."/>
            <person name="Aguade M."/>
            <person name="Akashi H."/>
            <person name="Anderson W.W."/>
            <person name="Aquadro C.F."/>
            <person name="Ardell D.H."/>
            <person name="Arguello R."/>
            <person name="Artieri C.G."/>
            <person name="Barbash D.A."/>
            <person name="Barker D."/>
            <person name="Barsanti P."/>
            <person name="Batterham P."/>
            <person name="Batzoglou S."/>
            <person name="Begun D."/>
            <person name="Bhutkar A."/>
            <person name="Blanco E."/>
            <person name="Bosak S.A."/>
            <person name="Bradley R.K."/>
            <person name="Brand A.D."/>
            <person name="Brent M.R."/>
            <person name="Brooks A.N."/>
            <person name="Brown R.H."/>
            <person name="Butlin R.K."/>
            <person name="Caggese C."/>
            <person name="Calvi B.R."/>
            <person name="Bernardo de Carvalho A."/>
            <person name="Caspi A."/>
            <person name="Castrezana S."/>
            <person name="Celniker S.E."/>
            <person name="Chang J.L."/>
            <person name="Chapple C."/>
            <person name="Chatterji S."/>
            <person name="Chinwalla A."/>
            <person name="Civetta A."/>
            <person name="Clifton S.W."/>
            <person name="Comeron J.M."/>
            <person name="Costello J.C."/>
            <person name="Coyne J.A."/>
            <person name="Daub J."/>
            <person name="David R.G."/>
            <person name="Delcher A.L."/>
            <person name="Delehaunty K."/>
            <person name="Do C.B."/>
            <person name="Ebling H."/>
            <person name="Edwards K."/>
            <person name="Eickbush T."/>
            <person name="Evans J.D."/>
            <person name="Filipski A."/>
            <person name="Findeiss S."/>
            <person name="Freyhult E."/>
            <person name="Fulton L."/>
            <person name="Fulton R."/>
            <person name="Garcia A.C."/>
            <person name="Gardiner A."/>
            <person name="Garfield D.A."/>
            <person name="Garvin B.E."/>
            <person name="Gibson G."/>
            <person name="Gilbert D."/>
            <person name="Gnerre S."/>
            <person name="Godfrey J."/>
            <person name="Good R."/>
            <person name="Gotea V."/>
            <person name="Gravely B."/>
            <person name="Greenberg A.J."/>
            <person name="Griffiths-Jones S."/>
            <person name="Gross S."/>
            <person name="Guigo R."/>
            <person name="Gustafson E.A."/>
            <person name="Haerty W."/>
            <person name="Hahn M.W."/>
            <person name="Halligan D.L."/>
            <person name="Halpern A.L."/>
            <person name="Halter G.M."/>
            <person name="Han M.V."/>
            <person name="Heger A."/>
            <person name="Hillier L."/>
            <person name="Hinrichs A.S."/>
            <person name="Holmes I."/>
            <person name="Hoskins R.A."/>
            <person name="Hubisz M.J."/>
            <person name="Hultmark D."/>
            <person name="Huntley M.A."/>
            <person name="Jaffe D.B."/>
            <person name="Jagadeeshan S."/>
            <person name="Jeck W.R."/>
            <person name="Johnson J."/>
            <person name="Jones C.D."/>
            <person name="Jordan W.C."/>
            <person name="Karpen G.H."/>
            <person name="Kataoka E."/>
            <person name="Keightley P.D."/>
            <person name="Kheradpour P."/>
            <person name="Kirkness E.F."/>
            <person name="Koerich L.B."/>
            <person name="Kristiansen K."/>
            <person name="Kudrna D."/>
            <person name="Kulathinal R.J."/>
            <person name="Kumar S."/>
            <person name="Kwok R."/>
            <person name="Lander E."/>
            <person name="Langley C.H."/>
            <person name="Lapoint R."/>
            <person name="Lazzaro B.P."/>
            <person name="Lee S.J."/>
            <person name="Levesque L."/>
            <person name="Li R."/>
            <person name="Lin C.F."/>
            <person name="Lin M.F."/>
            <person name="Lindblad-Toh K."/>
            <person name="Llopart A."/>
            <person name="Long M."/>
            <person name="Low L."/>
            <person name="Lozovsky E."/>
            <person name="Lu J."/>
            <person name="Luo M."/>
            <person name="Machado C.A."/>
            <person name="Makalowski W."/>
            <person name="Marzo M."/>
            <person name="Matsuda M."/>
            <person name="Matzkin L."/>
            <person name="McAllister B."/>
            <person name="McBride C.S."/>
            <person name="McKernan B."/>
            <person name="McKernan K."/>
            <person name="Mendez-Lago M."/>
            <person name="Minx P."/>
            <person name="Mollenhauer M.U."/>
            <person name="Montooth K."/>
            <person name="Mount S.M."/>
            <person name="Mu X."/>
            <person name="Myers E."/>
            <person name="Negre B."/>
            <person name="Newfeld S."/>
            <person name="Nielsen R."/>
            <person name="Noor M.A."/>
            <person name="O'Grady P."/>
            <person name="Pachter L."/>
            <person name="Papaceit M."/>
            <person name="Parisi M.J."/>
            <person name="Parisi M."/>
            <person name="Parts L."/>
            <person name="Pedersen J.S."/>
            <person name="Pesole G."/>
            <person name="Phillippy A.M."/>
            <person name="Ponting C.P."/>
            <person name="Pop M."/>
            <person name="Porcelli D."/>
            <person name="Powell J.R."/>
            <person name="Prohaska S."/>
            <person name="Pruitt K."/>
            <person name="Puig M."/>
            <person name="Quesneville H."/>
            <person name="Ram K.R."/>
            <person name="Rand D."/>
            <person name="Rasmussen M.D."/>
            <person name="Reed L.K."/>
            <person name="Reenan R."/>
            <person name="Reily A."/>
            <person name="Remington K.A."/>
            <person name="Rieger T.T."/>
            <person name="Ritchie M.G."/>
            <person name="Robin C."/>
            <person name="Rogers Y.H."/>
            <person name="Rohde C."/>
            <person name="Rozas J."/>
            <person name="Rubenfield M.J."/>
            <person name="Ruiz A."/>
            <person name="Russo S."/>
            <person name="Salzberg S.L."/>
            <person name="Sanchez-Gracia A."/>
            <person name="Saranga D.J."/>
            <person name="Sato H."/>
            <person name="Schaeffer S.W."/>
            <person name="Schatz M.C."/>
            <person name="Schlenke T."/>
            <person name="Schwartz R."/>
            <person name="Segarra C."/>
            <person name="Singh R.S."/>
            <person name="Sirot L."/>
            <person name="Sirota M."/>
            <person name="Sisneros N.B."/>
            <person name="Smith C.D."/>
            <person name="Smith T.F."/>
            <person name="Spieth J."/>
            <person name="Stage D.E."/>
            <person name="Stark A."/>
            <person name="Stephan W."/>
            <person name="Strausberg R.L."/>
            <person name="Strempel S."/>
            <person name="Sturgill D."/>
            <person name="Sutton G."/>
            <person name="Sutton G.G."/>
            <person name="Tao W."/>
            <person name="Teichmann S."/>
            <person name="Tobari Y.N."/>
            <person name="Tomimura Y."/>
            <person name="Tsolas J.M."/>
            <person name="Valente V.L."/>
            <person name="Venter E."/>
            <person name="Venter J.C."/>
            <person name="Vicario S."/>
            <person name="Vieira F.G."/>
            <person name="Vilella A.J."/>
            <person name="Villasante A."/>
            <person name="Walenz B."/>
            <person name="Wang J."/>
            <person name="Wasserman M."/>
            <person name="Watts T."/>
            <person name="Wilson D."/>
            <person name="Wilson R.K."/>
            <person name="Wing R.A."/>
            <person name="Wolfner M.F."/>
            <person name="Wong A."/>
            <person name="Wong G.K."/>
            <person name="Wu C.I."/>
            <person name="Wu G."/>
            <person name="Yamamoto D."/>
            <person name="Yang H.P."/>
            <person name="Yang S.P."/>
            <person name="Yorke J.A."/>
            <person name="Yoshida K."/>
            <person name="Zdobnov E."/>
            <person name="Zhang P."/>
            <person name="Zhang Y."/>
            <person name="Zimin A.V."/>
            <person name="Baldwin J."/>
            <person name="Abdouelleil A."/>
            <person name="Abdulkadir J."/>
            <person name="Abebe A."/>
            <person name="Abera B."/>
            <person name="Abreu J."/>
            <person name="Acer S.C."/>
            <person name="Aftuck L."/>
            <person name="Alexander A."/>
            <person name="An P."/>
            <person name="Anderson E."/>
            <person name="Anderson S."/>
            <person name="Arachi H."/>
            <person name="Azer M."/>
            <person name="Bachantsang P."/>
            <person name="Barry A."/>
            <person name="Bayul T."/>
            <person name="Berlin A."/>
            <person name="Bessette D."/>
            <person name="Bloom T."/>
            <person name="Blye J."/>
            <person name="Boguslavskiy L."/>
            <person name="Bonnet C."/>
            <person name="Boukhgalter B."/>
            <person name="Bourzgui I."/>
            <person name="Brown A."/>
            <person name="Cahill P."/>
            <person name="Channer S."/>
            <person name="Cheshatsang Y."/>
            <person name="Chuda L."/>
            <person name="Citroen M."/>
            <person name="Collymore A."/>
            <person name="Cooke P."/>
            <person name="Costello M."/>
            <person name="D'Aco K."/>
            <person name="Daza R."/>
            <person name="De Haan G."/>
            <person name="DeGray S."/>
            <person name="DeMaso C."/>
            <person name="Dhargay N."/>
            <person name="Dooley K."/>
            <person name="Dooley E."/>
            <person name="Doricent M."/>
            <person name="Dorje P."/>
            <person name="Dorjee K."/>
            <person name="Dupes A."/>
            <person name="Elong R."/>
            <person name="Falk J."/>
            <person name="Farina A."/>
            <person name="Faro S."/>
            <person name="Ferguson D."/>
            <person name="Fisher S."/>
            <person name="Foley C.D."/>
            <person name="Franke A."/>
            <person name="Friedrich D."/>
            <person name="Gadbois L."/>
            <person name="Gearin G."/>
            <person name="Gearin C.R."/>
            <person name="Giannoukos G."/>
            <person name="Goode T."/>
            <person name="Graham J."/>
            <person name="Grandbois E."/>
            <person name="Grewal S."/>
            <person name="Gyaltsen K."/>
            <person name="Hafez N."/>
            <person name="Hagos B."/>
            <person name="Hall J."/>
            <person name="Henson C."/>
            <person name="Hollinger A."/>
            <person name="Honan T."/>
            <person name="Huard M.D."/>
            <person name="Hughes L."/>
            <person name="Hurhula B."/>
            <person name="Husby M.E."/>
            <person name="Kamat A."/>
            <person name="Kanga B."/>
            <person name="Kashin S."/>
            <person name="Khazanovich D."/>
            <person name="Kisner P."/>
            <person name="Lance K."/>
            <person name="Lara M."/>
            <person name="Lee W."/>
            <person name="Lennon N."/>
            <person name="Letendre F."/>
            <person name="LeVine R."/>
            <person name="Lipovsky A."/>
            <person name="Liu X."/>
            <person name="Liu J."/>
            <person name="Liu S."/>
            <person name="Lokyitsang T."/>
            <person name="Lokyitsang Y."/>
            <person name="Lubonja R."/>
            <person name="Lui A."/>
            <person name="MacDonald P."/>
            <person name="Magnisalis V."/>
            <person name="Maru K."/>
            <person name="Matthews C."/>
            <person name="McCusker W."/>
            <person name="McDonough S."/>
            <person name="Mehta T."/>
            <person name="Meldrim J."/>
            <person name="Meneus L."/>
            <person name="Mihai O."/>
            <person name="Mihalev A."/>
            <person name="Mihova T."/>
            <person name="Mittelman R."/>
            <person name="Mlenga V."/>
            <person name="Montmayeur A."/>
            <person name="Mulrain L."/>
            <person name="Navidi A."/>
            <person name="Naylor J."/>
            <person name="Negash T."/>
            <person name="Nguyen T."/>
            <person name="Nguyen N."/>
            <person name="Nicol R."/>
            <person name="Norbu C."/>
            <person name="Norbu N."/>
            <person name="Novod N."/>
            <person name="O'Neill B."/>
            <person name="Osman S."/>
            <person name="Markiewicz E."/>
            <person name="Oyono O.L."/>
            <person name="Patti C."/>
            <person name="Phunkhang P."/>
            <person name="Pierre F."/>
            <person name="Priest M."/>
            <person name="Raghuraman S."/>
            <person name="Rege F."/>
            <person name="Reyes R."/>
            <person name="Rise C."/>
            <person name="Rogov P."/>
            <person name="Ross K."/>
            <person name="Ryan E."/>
            <person name="Settipalli S."/>
            <person name="Shea T."/>
            <person name="Sherpa N."/>
            <person name="Shi L."/>
            <person name="Shih D."/>
            <person name="Sparrow T."/>
            <person name="Spaulding J."/>
            <person name="Stalker J."/>
            <person name="Stange-Thomann N."/>
            <person name="Stavropoulos S."/>
            <person name="Stone C."/>
            <person name="Strader C."/>
            <person name="Tesfaye S."/>
            <person name="Thomson T."/>
            <person name="Thoulutsang Y."/>
            <person name="Thoulutsang D."/>
            <person name="Topham K."/>
            <person name="Topping I."/>
            <person name="Tsamla T."/>
            <person name="Vassiliev H."/>
            <person name="Vo A."/>
            <person name="Wangchuk T."/>
            <person name="Wangdi T."/>
            <person name="Weiand M."/>
            <person name="Wilkinson J."/>
            <person name="Wilson A."/>
            <person name="Yadav S."/>
            <person name="Young G."/>
            <person name="Yu Q."/>
            <person name="Zembek L."/>
            <person name="Zhong D."/>
            <person name="Zimmer A."/>
            <person name="Zwirko Z."/>
            <person name="Jaffe D.B."/>
            <person name="Alvarez P."/>
            <person name="Brockman W."/>
            <person name="Butler J."/>
            <person name="Chin C."/>
            <person name="Gnerre S."/>
            <person name="Grabherr M."/>
            <person name="Kleber M."/>
            <person name="Mauceli E."/>
            <person name="MacCallum I."/>
        </authorList>
    </citation>
    <scope>NUCLEOTIDE SEQUENCE [LARGE SCALE GENOMIC DNA]</scope>
    <source>
        <strain evidence="3">MSH-3 / Tucson 14011-0111.49</strain>
    </source>
</reference>
<dbReference type="SUPFAM" id="SSF54695">
    <property type="entry name" value="POZ domain"/>
    <property type="match status" value="1"/>
</dbReference>
<dbReference type="OMA" id="AYANENP"/>
<evidence type="ECO:0000313" key="3">
    <source>
        <dbReference type="Proteomes" id="UP000008744"/>
    </source>
</evidence>
<proteinExistence type="predicted"/>
<dbReference type="EMBL" id="CH479199">
    <property type="protein sequence ID" value="EDW29463.1"/>
    <property type="molecule type" value="Genomic_DNA"/>
</dbReference>
<dbReference type="eggNOG" id="KOG2075">
    <property type="taxonomic scope" value="Eukaryota"/>
</dbReference>
<dbReference type="InterPro" id="IPR011333">
    <property type="entry name" value="SKP1/BTB/POZ_sf"/>
</dbReference>
<dbReference type="PANTHER" id="PTHR45774:SF3">
    <property type="entry name" value="BTB (POZ) DOMAIN-CONTAINING 2B-RELATED"/>
    <property type="match status" value="1"/>
</dbReference>
<dbReference type="STRING" id="7234.B4GZN6"/>
<dbReference type="Proteomes" id="UP000008744">
    <property type="component" value="Unassembled WGS sequence"/>
</dbReference>
<sequence length="310" mass="36073">MEEWLASAFKNLIVEEDFADCCVIVELKRFKCHKMILGLASDFFKRGFQSDFAEAASGELWLSDTTAKTFEKFRLFAYTYDKKAVASYDNGELIKLLDCATIYLVPTLASVCMDIIKQRIPKMKYPDLLKVFEYGHHITNEDLIKETSQALRCLRGPVPVEVYQLGSDVFREFIKLLSLSEIIRFETIEKYVAMYGFVSLCEFKWQFKGLSSQSNEKTDAYANENPFKIEKSDIESDKGTDQEPKRHKVNNEYVKDLLTYVKYENMNVHEFYEGPGKSRLLTLESKYDLLYKIAAKECKPRIVRMPFHIQ</sequence>